<keyword evidence="1 5" id="KW-0808">Transferase</keyword>
<evidence type="ECO:0000259" key="4">
    <source>
        <dbReference type="PROSITE" id="PS51186"/>
    </source>
</evidence>
<dbReference type="EMBL" id="JACCBE010000001">
    <property type="protein sequence ID" value="NYD58427.1"/>
    <property type="molecule type" value="Genomic_DNA"/>
</dbReference>
<dbReference type="AlphaFoldDB" id="A0A7Y9F2J2"/>
<dbReference type="SUPFAM" id="SSF55729">
    <property type="entry name" value="Acyl-CoA N-acyltransferases (Nat)"/>
    <property type="match status" value="1"/>
</dbReference>
<dbReference type="Proteomes" id="UP000516957">
    <property type="component" value="Unassembled WGS sequence"/>
</dbReference>
<dbReference type="PROSITE" id="PS51186">
    <property type="entry name" value="GNAT"/>
    <property type="match status" value="1"/>
</dbReference>
<dbReference type="Gene3D" id="3.40.630.30">
    <property type="match status" value="1"/>
</dbReference>
<name>A0A7Y9F2J2_9ACTN</name>
<dbReference type="InterPro" id="IPR050832">
    <property type="entry name" value="Bact_Acetyltransf"/>
</dbReference>
<keyword evidence="2" id="KW-0012">Acyltransferase</keyword>
<dbReference type="PANTHER" id="PTHR43877:SF2">
    <property type="entry name" value="AMINOALKYLPHOSPHONATE N-ACETYLTRANSFERASE-RELATED"/>
    <property type="match status" value="1"/>
</dbReference>
<organism evidence="5 6">
    <name type="scientific">Nocardioides marinisabuli</name>
    <dbReference type="NCBI Taxonomy" id="419476"/>
    <lineage>
        <taxon>Bacteria</taxon>
        <taxon>Bacillati</taxon>
        <taxon>Actinomycetota</taxon>
        <taxon>Actinomycetes</taxon>
        <taxon>Propionibacteriales</taxon>
        <taxon>Nocardioidaceae</taxon>
        <taxon>Nocardioides</taxon>
    </lineage>
</organism>
<accession>A0A7Y9F2J2</accession>
<reference evidence="5 6" key="1">
    <citation type="submission" date="2020-07" db="EMBL/GenBank/DDBJ databases">
        <title>Sequencing the genomes of 1000 actinobacteria strains.</title>
        <authorList>
            <person name="Klenk H.-P."/>
        </authorList>
    </citation>
    <scope>NUCLEOTIDE SEQUENCE [LARGE SCALE GENOMIC DNA]</scope>
    <source>
        <strain evidence="5 6">DSM 18965</strain>
    </source>
</reference>
<dbReference type="PANTHER" id="PTHR43877">
    <property type="entry name" value="AMINOALKYLPHOSPHONATE N-ACETYLTRANSFERASE-RELATED-RELATED"/>
    <property type="match status" value="1"/>
</dbReference>
<dbReference type="CDD" id="cd04301">
    <property type="entry name" value="NAT_SF"/>
    <property type="match status" value="1"/>
</dbReference>
<dbReference type="InterPro" id="IPR016181">
    <property type="entry name" value="Acyl_CoA_acyltransferase"/>
</dbReference>
<feature type="domain" description="N-acetyltransferase" evidence="4">
    <location>
        <begin position="6"/>
        <end position="185"/>
    </location>
</feature>
<comment type="caution">
    <text evidence="5">The sequence shown here is derived from an EMBL/GenBank/DDBJ whole genome shotgun (WGS) entry which is preliminary data.</text>
</comment>
<evidence type="ECO:0000313" key="5">
    <source>
        <dbReference type="EMBL" id="NYD58427.1"/>
    </source>
</evidence>
<sequence>MPSPTAAIRPMRPADVAEAEQVTSESFHALDRLTLPRAWPDPEPREPGRSRSWQARTQHLLRTDPGGCWVAEEDGRMVGVATSLVREGTWILSSYAVRPGHQGRGAGKPLLAAALHHGRGALRGMICSSADPRAARVYRQAGLSLHPQMVLRGTVDRSAIPLGTGDKVREGTPGDVDLLDSVDRQARGSAHGPDHALLVEQSRLLVSETSTGSGYAYAYPDGAVALLAATNRRTAGRLLWAALADGPAQTEVAHVTAANEWALDIGLAARLEVWTVGYLALRGMRPPAPYLHHGSLL</sequence>
<feature type="region of interest" description="Disordered" evidence="3">
    <location>
        <begin position="1"/>
        <end position="27"/>
    </location>
</feature>
<dbReference type="InterPro" id="IPR000182">
    <property type="entry name" value="GNAT_dom"/>
</dbReference>
<keyword evidence="6" id="KW-1185">Reference proteome</keyword>
<gene>
    <name evidence="5" type="ORF">BKA08_002665</name>
</gene>
<evidence type="ECO:0000256" key="3">
    <source>
        <dbReference type="SAM" id="MobiDB-lite"/>
    </source>
</evidence>
<dbReference type="RefSeq" id="WP_258016934.1">
    <property type="nucleotide sequence ID" value="NZ_CP059163.1"/>
</dbReference>
<evidence type="ECO:0000256" key="1">
    <source>
        <dbReference type="ARBA" id="ARBA00022679"/>
    </source>
</evidence>
<proteinExistence type="predicted"/>
<evidence type="ECO:0000256" key="2">
    <source>
        <dbReference type="ARBA" id="ARBA00023315"/>
    </source>
</evidence>
<dbReference type="GO" id="GO:0016747">
    <property type="term" value="F:acyltransferase activity, transferring groups other than amino-acyl groups"/>
    <property type="evidence" value="ECO:0007669"/>
    <property type="project" value="InterPro"/>
</dbReference>
<protein>
    <submittedName>
        <fullName evidence="5">GNAT superfamily N-acetyltransferase</fullName>
    </submittedName>
</protein>
<dbReference type="Pfam" id="PF00583">
    <property type="entry name" value="Acetyltransf_1"/>
    <property type="match status" value="1"/>
</dbReference>
<evidence type="ECO:0000313" key="6">
    <source>
        <dbReference type="Proteomes" id="UP000516957"/>
    </source>
</evidence>